<feature type="domain" description="2EXR" evidence="1">
    <location>
        <begin position="30"/>
        <end position="122"/>
    </location>
</feature>
<organism evidence="2 3">
    <name type="scientific">Colletotrichum sublineola</name>
    <name type="common">Sorghum anthracnose fungus</name>
    <dbReference type="NCBI Taxonomy" id="1173701"/>
    <lineage>
        <taxon>Eukaryota</taxon>
        <taxon>Fungi</taxon>
        <taxon>Dikarya</taxon>
        <taxon>Ascomycota</taxon>
        <taxon>Pezizomycotina</taxon>
        <taxon>Sordariomycetes</taxon>
        <taxon>Hypocreomycetidae</taxon>
        <taxon>Glomerellales</taxon>
        <taxon>Glomerellaceae</taxon>
        <taxon>Colletotrichum</taxon>
        <taxon>Colletotrichum graminicola species complex</taxon>
    </lineage>
</organism>
<proteinExistence type="predicted"/>
<dbReference type="eggNOG" id="ENOG502T45X">
    <property type="taxonomic scope" value="Eukaryota"/>
</dbReference>
<dbReference type="OMA" id="GLRPCWV"/>
<dbReference type="EMBL" id="JMSE01001099">
    <property type="protein sequence ID" value="KDN64747.1"/>
    <property type="molecule type" value="Genomic_DNA"/>
</dbReference>
<evidence type="ECO:0000313" key="3">
    <source>
        <dbReference type="Proteomes" id="UP000027238"/>
    </source>
</evidence>
<dbReference type="Proteomes" id="UP000027238">
    <property type="component" value="Unassembled WGS sequence"/>
</dbReference>
<dbReference type="Pfam" id="PF20150">
    <property type="entry name" value="2EXR"/>
    <property type="match status" value="1"/>
</dbReference>
<protein>
    <recommendedName>
        <fullName evidence="1">2EXR domain-containing protein</fullName>
    </recommendedName>
</protein>
<evidence type="ECO:0000313" key="2">
    <source>
        <dbReference type="EMBL" id="KDN64747.1"/>
    </source>
</evidence>
<dbReference type="PANTHER" id="PTHR35910:SF6">
    <property type="entry name" value="2EXR DOMAIN-CONTAINING PROTEIN"/>
    <property type="match status" value="1"/>
</dbReference>
<sequence>MALPSKSDHDLFLSKLTSLDLADAAPSPAFHLFPSLPPELRFKIWRLAAPKPAVVERTINNTTMAFGLRRRVPAILQVCRESRAELLYRANDRHGSRDNQFELLHLSSDQKGVYINYRDDTLLIYRGEWLPLQNLRPPLCFSRTNKQFPAPQFATMPHAANFAKVQHLAMEWGLRPCWVQQHCRTGALFVHQFPQLRTLTLLVTFKIYNTLPLGEPGSKHREQTQKRRALNEIKGWVLEALAQERAGATDANALPSPEVRVVPKTKFWTTASTAAMD</sequence>
<dbReference type="OrthoDB" id="3513892at2759"/>
<accession>A0A066X747</accession>
<dbReference type="AlphaFoldDB" id="A0A066X747"/>
<comment type="caution">
    <text evidence="2">The sequence shown here is derived from an EMBL/GenBank/DDBJ whole genome shotgun (WGS) entry which is preliminary data.</text>
</comment>
<keyword evidence="3" id="KW-1185">Reference proteome</keyword>
<dbReference type="HOGENOM" id="CLU_1053782_0_0_1"/>
<gene>
    <name evidence="2" type="ORF">CSUB01_10704</name>
</gene>
<dbReference type="PANTHER" id="PTHR35910">
    <property type="entry name" value="2EXR DOMAIN-CONTAINING PROTEIN"/>
    <property type="match status" value="1"/>
</dbReference>
<reference evidence="3" key="1">
    <citation type="journal article" date="2014" name="Genome Announc.">
        <title>Draft genome sequence of Colletotrichum sublineola, a destructive pathogen of cultivated sorghum.</title>
        <authorList>
            <person name="Baroncelli R."/>
            <person name="Sanz-Martin J.M."/>
            <person name="Rech G.E."/>
            <person name="Sukno S.A."/>
            <person name="Thon M.R."/>
        </authorList>
    </citation>
    <scope>NUCLEOTIDE SEQUENCE [LARGE SCALE GENOMIC DNA]</scope>
    <source>
        <strain evidence="3">TX430BB</strain>
    </source>
</reference>
<evidence type="ECO:0000259" key="1">
    <source>
        <dbReference type="Pfam" id="PF20150"/>
    </source>
</evidence>
<dbReference type="InterPro" id="IPR045518">
    <property type="entry name" value="2EXR"/>
</dbReference>
<name>A0A066X747_COLSU</name>